<evidence type="ECO:0008006" key="4">
    <source>
        <dbReference type="Google" id="ProtNLM"/>
    </source>
</evidence>
<keyword evidence="1" id="KW-0812">Transmembrane</keyword>
<reference evidence="3" key="1">
    <citation type="journal article" date="2019" name="Int. J. Syst. Evol. Microbiol.">
        <title>The Global Catalogue of Microorganisms (GCM) 10K type strain sequencing project: providing services to taxonomists for standard genome sequencing and annotation.</title>
        <authorList>
            <consortium name="The Broad Institute Genomics Platform"/>
            <consortium name="The Broad Institute Genome Sequencing Center for Infectious Disease"/>
            <person name="Wu L."/>
            <person name="Ma J."/>
        </authorList>
    </citation>
    <scope>NUCLEOTIDE SEQUENCE [LARGE SCALE GENOMIC DNA]</scope>
    <source>
        <strain evidence="3">JCM 4788</strain>
    </source>
</reference>
<dbReference type="Proteomes" id="UP001500879">
    <property type="component" value="Unassembled WGS sequence"/>
</dbReference>
<dbReference type="RefSeq" id="WP_344033283.1">
    <property type="nucleotide sequence ID" value="NZ_BAAABX010000094.1"/>
</dbReference>
<evidence type="ECO:0000256" key="1">
    <source>
        <dbReference type="SAM" id="Phobius"/>
    </source>
</evidence>
<keyword evidence="1" id="KW-0472">Membrane</keyword>
<evidence type="ECO:0000313" key="3">
    <source>
        <dbReference type="Proteomes" id="UP001500879"/>
    </source>
</evidence>
<organism evidence="2 3">
    <name type="scientific">Streptomyces luteireticuli</name>
    <dbReference type="NCBI Taxonomy" id="173858"/>
    <lineage>
        <taxon>Bacteria</taxon>
        <taxon>Bacillati</taxon>
        <taxon>Actinomycetota</taxon>
        <taxon>Actinomycetes</taxon>
        <taxon>Kitasatosporales</taxon>
        <taxon>Streptomycetaceae</taxon>
        <taxon>Streptomyces</taxon>
    </lineage>
</organism>
<protein>
    <recommendedName>
        <fullName evidence="4">LPXTG cell wall anchor domain-containing protein</fullName>
    </recommendedName>
</protein>
<comment type="caution">
    <text evidence="2">The sequence shown here is derived from an EMBL/GenBank/DDBJ whole genome shotgun (WGS) entry which is preliminary data.</text>
</comment>
<dbReference type="InterPro" id="IPR043762">
    <property type="entry name" value="DUF5708"/>
</dbReference>
<accession>A0ABP3J4G1</accession>
<dbReference type="Pfam" id="PF18969">
    <property type="entry name" value="DUF5708"/>
    <property type="match status" value="1"/>
</dbReference>
<keyword evidence="1" id="KW-1133">Transmembrane helix</keyword>
<feature type="transmembrane region" description="Helical" evidence="1">
    <location>
        <begin position="35"/>
        <end position="57"/>
    </location>
</feature>
<proteinExistence type="predicted"/>
<keyword evidence="3" id="KW-1185">Reference proteome</keyword>
<evidence type="ECO:0000313" key="2">
    <source>
        <dbReference type="EMBL" id="GAA0439539.1"/>
    </source>
</evidence>
<gene>
    <name evidence="2" type="ORF">GCM10010357_71170</name>
</gene>
<sequence>MSRASGQLAEGVVTFAVGAALKLYAADVDIPVVEPAKVGVVLMVLGGALFLMGAVGLGRRRGRAD</sequence>
<name>A0ABP3J4G1_9ACTN</name>
<dbReference type="EMBL" id="BAAABX010000094">
    <property type="protein sequence ID" value="GAA0439539.1"/>
    <property type="molecule type" value="Genomic_DNA"/>
</dbReference>